<dbReference type="PROSITE" id="PS50262">
    <property type="entry name" value="G_PROTEIN_RECEP_F1_2"/>
    <property type="match status" value="1"/>
</dbReference>
<evidence type="ECO:0000256" key="8">
    <source>
        <dbReference type="ARBA" id="ARBA00023224"/>
    </source>
</evidence>
<evidence type="ECO:0000256" key="4">
    <source>
        <dbReference type="ARBA" id="ARBA00022989"/>
    </source>
</evidence>
<proteinExistence type="inferred from homology"/>
<evidence type="ECO:0000256" key="9">
    <source>
        <dbReference type="SAM" id="Phobius"/>
    </source>
</evidence>
<evidence type="ECO:0000256" key="2">
    <source>
        <dbReference type="ARBA" id="ARBA00010663"/>
    </source>
</evidence>
<comment type="subcellular location">
    <subcellularLocation>
        <location evidence="1">Membrane</location>
        <topology evidence="1">Multi-pass membrane protein</topology>
    </subcellularLocation>
</comment>
<keyword evidence="5" id="KW-0297">G-protein coupled receptor</keyword>
<feature type="transmembrane region" description="Helical" evidence="9">
    <location>
        <begin position="24"/>
        <end position="47"/>
    </location>
</feature>
<dbReference type="PANTHER" id="PTHR24235:SF30">
    <property type="entry name" value="NEUROPEPTIDE F RECEPTOR"/>
    <property type="match status" value="1"/>
</dbReference>
<gene>
    <name evidence="11" type="ORF">Pmani_009250</name>
</gene>
<evidence type="ECO:0000256" key="7">
    <source>
        <dbReference type="ARBA" id="ARBA00023170"/>
    </source>
</evidence>
<keyword evidence="7" id="KW-0675">Receptor</keyword>
<dbReference type="EMBL" id="JAWZYT010000714">
    <property type="protein sequence ID" value="KAK4319864.1"/>
    <property type="molecule type" value="Genomic_DNA"/>
</dbReference>
<protein>
    <recommendedName>
        <fullName evidence="10">G-protein coupled receptors family 1 profile domain-containing protein</fullName>
    </recommendedName>
</protein>
<dbReference type="Proteomes" id="UP001292094">
    <property type="component" value="Unassembled WGS sequence"/>
</dbReference>
<evidence type="ECO:0000313" key="12">
    <source>
        <dbReference type="Proteomes" id="UP001292094"/>
    </source>
</evidence>
<organism evidence="11 12">
    <name type="scientific">Petrolisthes manimaculis</name>
    <dbReference type="NCBI Taxonomy" id="1843537"/>
    <lineage>
        <taxon>Eukaryota</taxon>
        <taxon>Metazoa</taxon>
        <taxon>Ecdysozoa</taxon>
        <taxon>Arthropoda</taxon>
        <taxon>Crustacea</taxon>
        <taxon>Multicrustacea</taxon>
        <taxon>Malacostraca</taxon>
        <taxon>Eumalacostraca</taxon>
        <taxon>Eucarida</taxon>
        <taxon>Decapoda</taxon>
        <taxon>Pleocyemata</taxon>
        <taxon>Anomura</taxon>
        <taxon>Galatheoidea</taxon>
        <taxon>Porcellanidae</taxon>
        <taxon>Petrolisthes</taxon>
    </lineage>
</organism>
<dbReference type="AlphaFoldDB" id="A0AAE1UIL1"/>
<dbReference type="PANTHER" id="PTHR24235">
    <property type="entry name" value="NEUROPEPTIDE Y RECEPTOR"/>
    <property type="match status" value="1"/>
</dbReference>
<dbReference type="GO" id="GO:0004930">
    <property type="term" value="F:G protein-coupled receptor activity"/>
    <property type="evidence" value="ECO:0007669"/>
    <property type="project" value="UniProtKB-KW"/>
</dbReference>
<dbReference type="InterPro" id="IPR017452">
    <property type="entry name" value="GPCR_Rhodpsn_7TM"/>
</dbReference>
<evidence type="ECO:0000256" key="1">
    <source>
        <dbReference type="ARBA" id="ARBA00004141"/>
    </source>
</evidence>
<sequence length="280" mass="31509">MSRGKDEAEVEVIVYPTEKSLQKVGAVGSLLVVWVLSFLLALPNLIWRRLENHQVNLPGIEVVSFCFEDWPLSHGRAYYSILVMAVQYCLPIVTVSIAYARIYRKLSCRMVSDRTRKEDIRMRKTNTLLVSIALIFCLSWLPLNLYNVVVDLHNPFGEDTETMLVVYAVCHMAGMSSACSNPLLYGWLNDNFRKEFLEIHGLVCPCCASLTSHKGRGSSLRVTQTVKEPGSFRSMLPLCDHPMVMYAQEAASRDHLCNGGSVDLQEPEITFISQVVTTTL</sequence>
<dbReference type="PRINTS" id="PR00237">
    <property type="entry name" value="GPCRRHODOPSN"/>
</dbReference>
<name>A0AAE1UIL1_9EUCA</name>
<evidence type="ECO:0000256" key="6">
    <source>
        <dbReference type="ARBA" id="ARBA00023136"/>
    </source>
</evidence>
<accession>A0AAE1UIL1</accession>
<keyword evidence="6 9" id="KW-0472">Membrane</keyword>
<evidence type="ECO:0000256" key="5">
    <source>
        <dbReference type="ARBA" id="ARBA00023040"/>
    </source>
</evidence>
<comment type="caution">
    <text evidence="11">The sequence shown here is derived from an EMBL/GenBank/DDBJ whole genome shotgun (WGS) entry which is preliminary data.</text>
</comment>
<comment type="similarity">
    <text evidence="2">Belongs to the G-protein coupled receptor 1 family.</text>
</comment>
<feature type="transmembrane region" description="Helical" evidence="9">
    <location>
        <begin position="77"/>
        <end position="100"/>
    </location>
</feature>
<evidence type="ECO:0000313" key="11">
    <source>
        <dbReference type="EMBL" id="KAK4319864.1"/>
    </source>
</evidence>
<feature type="domain" description="G-protein coupled receptors family 1 profile" evidence="10">
    <location>
        <begin position="1"/>
        <end position="185"/>
    </location>
</feature>
<dbReference type="SUPFAM" id="SSF81321">
    <property type="entry name" value="Family A G protein-coupled receptor-like"/>
    <property type="match status" value="1"/>
</dbReference>
<dbReference type="GO" id="GO:0016020">
    <property type="term" value="C:membrane"/>
    <property type="evidence" value="ECO:0007669"/>
    <property type="project" value="UniProtKB-SubCell"/>
</dbReference>
<reference evidence="11" key="1">
    <citation type="submission" date="2023-11" db="EMBL/GenBank/DDBJ databases">
        <title>Genome assemblies of two species of porcelain crab, Petrolisthes cinctipes and Petrolisthes manimaculis (Anomura: Porcellanidae).</title>
        <authorList>
            <person name="Angst P."/>
        </authorList>
    </citation>
    <scope>NUCLEOTIDE SEQUENCE</scope>
    <source>
        <strain evidence="11">PB745_02</strain>
        <tissue evidence="11">Gill</tissue>
    </source>
</reference>
<feature type="transmembrane region" description="Helical" evidence="9">
    <location>
        <begin position="163"/>
        <end position="188"/>
    </location>
</feature>
<keyword evidence="4 9" id="KW-1133">Transmembrane helix</keyword>
<keyword evidence="8" id="KW-0807">Transducer</keyword>
<feature type="transmembrane region" description="Helical" evidence="9">
    <location>
        <begin position="126"/>
        <end position="143"/>
    </location>
</feature>
<dbReference type="InterPro" id="IPR000276">
    <property type="entry name" value="GPCR_Rhodpsn"/>
</dbReference>
<dbReference type="Gene3D" id="1.20.1070.10">
    <property type="entry name" value="Rhodopsin 7-helix transmembrane proteins"/>
    <property type="match status" value="1"/>
</dbReference>
<dbReference type="Pfam" id="PF00001">
    <property type="entry name" value="7tm_1"/>
    <property type="match status" value="1"/>
</dbReference>
<evidence type="ECO:0000259" key="10">
    <source>
        <dbReference type="PROSITE" id="PS50262"/>
    </source>
</evidence>
<keyword evidence="3 9" id="KW-0812">Transmembrane</keyword>
<keyword evidence="12" id="KW-1185">Reference proteome</keyword>
<evidence type="ECO:0000256" key="3">
    <source>
        <dbReference type="ARBA" id="ARBA00022692"/>
    </source>
</evidence>